<dbReference type="PANTHER" id="PTHR30388:SF4">
    <property type="entry name" value="MOLYBDENUM COFACTOR INSERTION CHAPERONE PAOD"/>
    <property type="match status" value="1"/>
</dbReference>
<dbReference type="Proteomes" id="UP000613266">
    <property type="component" value="Unassembled WGS sequence"/>
</dbReference>
<feature type="domain" description="XdhC- CoxI" evidence="1">
    <location>
        <begin position="26"/>
        <end position="94"/>
    </location>
</feature>
<reference evidence="3" key="1">
    <citation type="submission" date="2020-12" db="EMBL/GenBank/DDBJ databases">
        <title>The genome sequence of Inhella sp. 1Y17.</title>
        <authorList>
            <person name="Liu Y."/>
        </authorList>
    </citation>
    <scope>NUCLEOTIDE SEQUENCE</scope>
    <source>
        <strain evidence="3">1Y17</strain>
    </source>
</reference>
<dbReference type="Pfam" id="PF13478">
    <property type="entry name" value="XdhC_C"/>
    <property type="match status" value="1"/>
</dbReference>
<dbReference type="InterPro" id="IPR003777">
    <property type="entry name" value="XdhC_CoxI"/>
</dbReference>
<sequence length="326" mass="34848">MPRAALRCCAPMTPVDLSVLRQAQAWLEAGHAVWLATVVRTWGSAPRPPGSLAAWRDDGAWVGSVSGGCVEDDVLDKVRRGQLGEAAVQLLRYGVSADEAQRFGLPCGGTLELHLERLGPHSALPALIARLEQGQASLRRVARPDGATQISLPSPDTPRLQCDDAMLQQVFGPPWRLLLIGAGPIAAVLAPLARSLDFEVTVCEPREEALAAFEPGGARLSRAMPDDAVQAFAPDAASAVVALTHDPKLDDLALLEALRSPAYYVGAIGSRANQSKRRERLREHFGLEEERLARLHGPVGLPIAAHTPAEIAVAIAAHLVQVRRPQ</sequence>
<dbReference type="Gene3D" id="3.40.50.720">
    <property type="entry name" value="NAD(P)-binding Rossmann-like Domain"/>
    <property type="match status" value="1"/>
</dbReference>
<organism evidence="3 4">
    <name type="scientific">Inhella proteolytica</name>
    <dbReference type="NCBI Taxonomy" id="2795029"/>
    <lineage>
        <taxon>Bacteria</taxon>
        <taxon>Pseudomonadati</taxon>
        <taxon>Pseudomonadota</taxon>
        <taxon>Betaproteobacteria</taxon>
        <taxon>Burkholderiales</taxon>
        <taxon>Sphaerotilaceae</taxon>
        <taxon>Inhella</taxon>
    </lineage>
</organism>
<keyword evidence="4" id="KW-1185">Reference proteome</keyword>
<accession>A0A931NGI7</accession>
<dbReference type="PANTHER" id="PTHR30388">
    <property type="entry name" value="ALDEHYDE OXIDOREDUCTASE MOLYBDENUM COFACTOR ASSEMBLY PROTEIN"/>
    <property type="match status" value="1"/>
</dbReference>
<dbReference type="InterPro" id="IPR052698">
    <property type="entry name" value="MoCofactor_Util/Proc"/>
</dbReference>
<protein>
    <submittedName>
        <fullName evidence="3">XdhC family protein</fullName>
    </submittedName>
</protein>
<evidence type="ECO:0000259" key="1">
    <source>
        <dbReference type="Pfam" id="PF02625"/>
    </source>
</evidence>
<gene>
    <name evidence="3" type="ORF">I7X39_07540</name>
</gene>
<dbReference type="AlphaFoldDB" id="A0A931NGI7"/>
<dbReference type="EMBL" id="JAEDAK010000004">
    <property type="protein sequence ID" value="MBH9576753.1"/>
    <property type="molecule type" value="Genomic_DNA"/>
</dbReference>
<dbReference type="Pfam" id="PF02625">
    <property type="entry name" value="XdhC_CoxI"/>
    <property type="match status" value="1"/>
</dbReference>
<name>A0A931NGI7_9BURK</name>
<feature type="domain" description="XdhC Rossmann" evidence="2">
    <location>
        <begin position="177"/>
        <end position="318"/>
    </location>
</feature>
<evidence type="ECO:0000259" key="2">
    <source>
        <dbReference type="Pfam" id="PF13478"/>
    </source>
</evidence>
<evidence type="ECO:0000313" key="4">
    <source>
        <dbReference type="Proteomes" id="UP000613266"/>
    </source>
</evidence>
<proteinExistence type="predicted"/>
<dbReference type="InterPro" id="IPR027051">
    <property type="entry name" value="XdhC_Rossmann_dom"/>
</dbReference>
<comment type="caution">
    <text evidence="3">The sequence shown here is derived from an EMBL/GenBank/DDBJ whole genome shotgun (WGS) entry which is preliminary data.</text>
</comment>
<evidence type="ECO:0000313" key="3">
    <source>
        <dbReference type="EMBL" id="MBH9576753.1"/>
    </source>
</evidence>